<evidence type="ECO:0000313" key="2">
    <source>
        <dbReference type="EMBL" id="MUN55483.1"/>
    </source>
</evidence>
<dbReference type="Pfam" id="PF05437">
    <property type="entry name" value="AzlD"/>
    <property type="match status" value="1"/>
</dbReference>
<dbReference type="Proteomes" id="UP000462152">
    <property type="component" value="Unassembled WGS sequence"/>
</dbReference>
<keyword evidence="1" id="KW-0472">Membrane</keyword>
<keyword evidence="3" id="KW-1185">Reference proteome</keyword>
<evidence type="ECO:0000313" key="3">
    <source>
        <dbReference type="Proteomes" id="UP000462152"/>
    </source>
</evidence>
<feature type="transmembrane region" description="Helical" evidence="1">
    <location>
        <begin position="6"/>
        <end position="24"/>
    </location>
</feature>
<keyword evidence="1" id="KW-1133">Transmembrane helix</keyword>
<feature type="transmembrane region" description="Helical" evidence="1">
    <location>
        <begin position="45"/>
        <end position="64"/>
    </location>
</feature>
<organism evidence="2 3">
    <name type="scientific">Rothia koreensis</name>
    <dbReference type="NCBI Taxonomy" id="592378"/>
    <lineage>
        <taxon>Bacteria</taxon>
        <taxon>Bacillati</taxon>
        <taxon>Actinomycetota</taxon>
        <taxon>Actinomycetes</taxon>
        <taxon>Micrococcales</taxon>
        <taxon>Micrococcaceae</taxon>
        <taxon>Rothia</taxon>
    </lineage>
</organism>
<gene>
    <name evidence="2" type="ORF">GMA10_09720</name>
</gene>
<accession>A0A7K1LKB0</accession>
<name>A0A7K1LKB0_9MICC</name>
<dbReference type="OrthoDB" id="4879350at2"/>
<keyword evidence="1" id="KW-0812">Transmembrane</keyword>
<dbReference type="InterPro" id="IPR008407">
    <property type="entry name" value="Brnchd-chn_aa_trnsp_AzlD"/>
</dbReference>
<dbReference type="RefSeq" id="WP_129315230.1">
    <property type="nucleotide sequence ID" value="NZ_NOIQ01000005.1"/>
</dbReference>
<proteinExistence type="predicted"/>
<dbReference type="EMBL" id="WOGT01000006">
    <property type="protein sequence ID" value="MUN55483.1"/>
    <property type="molecule type" value="Genomic_DNA"/>
</dbReference>
<evidence type="ECO:0000256" key="1">
    <source>
        <dbReference type="SAM" id="Phobius"/>
    </source>
</evidence>
<comment type="caution">
    <text evidence="2">The sequence shown here is derived from an EMBL/GenBank/DDBJ whole genome shotgun (WGS) entry which is preliminary data.</text>
</comment>
<dbReference type="AlphaFoldDB" id="A0A7K1LKB0"/>
<protein>
    <submittedName>
        <fullName evidence="2">AzlD domain-containing protein</fullName>
    </submittedName>
</protein>
<sequence length="112" mass="11547">MSVFPFLVALAGLVVGTYLLRYVGVRIGSLSGTDEDAEEPTVARLWMDRATVVLICAVAATTMVFEGQDLAGPSRIIGTSVGIAAAIVKVPLLICVILGMAVCAGLRLLGVA</sequence>
<reference evidence="2 3" key="1">
    <citation type="submission" date="2019-12" db="EMBL/GenBank/DDBJ databases">
        <authorList>
            <person name="Li J."/>
            <person name="Shi Y."/>
            <person name="Xu G."/>
            <person name="Xiao D."/>
            <person name="Ran X."/>
        </authorList>
    </citation>
    <scope>NUCLEOTIDE SEQUENCE [LARGE SCALE GENOMIC DNA]</scope>
    <source>
        <strain evidence="2 3">JCM 15915</strain>
    </source>
</reference>
<feature type="transmembrane region" description="Helical" evidence="1">
    <location>
        <begin position="76"/>
        <end position="109"/>
    </location>
</feature>